<dbReference type="Pfam" id="PF26037">
    <property type="entry name" value="zf-RING_DCST1_C"/>
    <property type="match status" value="1"/>
</dbReference>
<accession>A0A3B0JRN8</accession>
<evidence type="ECO:0000256" key="2">
    <source>
        <dbReference type="ARBA" id="ARBA00022692"/>
    </source>
</evidence>
<feature type="transmembrane region" description="Helical" evidence="5">
    <location>
        <begin position="308"/>
        <end position="335"/>
    </location>
</feature>
<feature type="domain" description="E3 ubiquitin-protein ligase DCST1-like C-terminal" evidence="7">
    <location>
        <begin position="590"/>
        <end position="633"/>
    </location>
</feature>
<dbReference type="OrthoDB" id="6598372at2759"/>
<keyword evidence="3 5" id="KW-1133">Transmembrane helix</keyword>
<evidence type="ECO:0000259" key="6">
    <source>
        <dbReference type="Pfam" id="PF07782"/>
    </source>
</evidence>
<keyword evidence="2 5" id="KW-0812">Transmembrane</keyword>
<dbReference type="Proteomes" id="UP000268350">
    <property type="component" value="Unassembled WGS sequence"/>
</dbReference>
<dbReference type="InterPro" id="IPR012858">
    <property type="entry name" value="DC_STAMP-like"/>
</dbReference>
<protein>
    <submittedName>
        <fullName evidence="8">Blast:DC-STAMP domain-containing protein 2</fullName>
    </submittedName>
</protein>
<evidence type="ECO:0000256" key="5">
    <source>
        <dbReference type="SAM" id="Phobius"/>
    </source>
</evidence>
<dbReference type="AlphaFoldDB" id="A0A3B0JRN8"/>
<dbReference type="PANTHER" id="PTHR21041:SF9">
    <property type="entry name" value="DENDRITIC CELL-SPECIFIC TRANSMEMBRANE PROTEIN-LIKE DOMAIN-CONTAINING PROTEIN"/>
    <property type="match status" value="1"/>
</dbReference>
<dbReference type="Pfam" id="PF26039">
    <property type="entry name" value="Dcst2"/>
    <property type="match status" value="1"/>
</dbReference>
<organism evidence="8 9">
    <name type="scientific">Drosophila guanche</name>
    <name type="common">Fruit fly</name>
    <dbReference type="NCBI Taxonomy" id="7266"/>
    <lineage>
        <taxon>Eukaryota</taxon>
        <taxon>Metazoa</taxon>
        <taxon>Ecdysozoa</taxon>
        <taxon>Arthropoda</taxon>
        <taxon>Hexapoda</taxon>
        <taxon>Insecta</taxon>
        <taxon>Pterygota</taxon>
        <taxon>Neoptera</taxon>
        <taxon>Endopterygota</taxon>
        <taxon>Diptera</taxon>
        <taxon>Brachycera</taxon>
        <taxon>Muscomorpha</taxon>
        <taxon>Ephydroidea</taxon>
        <taxon>Drosophilidae</taxon>
        <taxon>Drosophila</taxon>
        <taxon>Sophophora</taxon>
    </lineage>
</organism>
<feature type="transmembrane region" description="Helical" evidence="5">
    <location>
        <begin position="12"/>
        <end position="32"/>
    </location>
</feature>
<evidence type="ECO:0000256" key="3">
    <source>
        <dbReference type="ARBA" id="ARBA00022989"/>
    </source>
</evidence>
<keyword evidence="4 5" id="KW-0472">Membrane</keyword>
<dbReference type="EMBL" id="OUUW01000009">
    <property type="protein sequence ID" value="SPP84794.1"/>
    <property type="molecule type" value="Genomic_DNA"/>
</dbReference>
<evidence type="ECO:0000313" key="9">
    <source>
        <dbReference type="Proteomes" id="UP000268350"/>
    </source>
</evidence>
<dbReference type="PANTHER" id="PTHR21041">
    <property type="entry name" value="DENDRITIC CELL-SPECIFIC TRANSMEMBRANE PROTEIN"/>
    <property type="match status" value="1"/>
</dbReference>
<evidence type="ECO:0000256" key="1">
    <source>
        <dbReference type="ARBA" id="ARBA00004141"/>
    </source>
</evidence>
<dbReference type="GO" id="GO:0016020">
    <property type="term" value="C:membrane"/>
    <property type="evidence" value="ECO:0007669"/>
    <property type="project" value="UniProtKB-SubCell"/>
</dbReference>
<dbReference type="InterPro" id="IPR058842">
    <property type="entry name" value="DCST1_C"/>
</dbReference>
<feature type="transmembrane region" description="Helical" evidence="5">
    <location>
        <begin position="408"/>
        <end position="428"/>
    </location>
</feature>
<evidence type="ECO:0000259" key="7">
    <source>
        <dbReference type="Pfam" id="PF26037"/>
    </source>
</evidence>
<sequence length="678" mass="78039">MEIRHAVWTFKVVVPIVLCGYLCGIVLTFVWYEWHPSLRRQDLNVRWLTIVGLAMLLIVLFYGRPVRCILTLAIPSLCSSRGRAFLIALAFFLAAIGPTASILANLKVMLRSLACGQELLRQALGQMLDVIMEPAKSIKMAIELMLDEVRRVLKQVLETLLRIQEYLLIIIGTLKNCLAWLESIVDMCNEEMDTPWARCKQAALSAMSKCQDTLGVFKPICHVAKVFLALCYPAKIIDVFCTGFWDVQWELLDKVMEQYHLFVGHIREMFDVKVSFEHDFHFNTNSSRDLSEVGEEIVQDINKQLKPLMFMFGWLDLLCYILIVAVFVKAIYFYVRYMHSLEYRNVYLTKSIYAIEGLREQHGDELLLPLKRLERRKYIKLTSPRLTSSECLDIVGNSFFMIFTSLQLFSICFLDYSLFWLLATMSYYGHQESGLEVPAYIDLQIEGGGFVADIMRGISNGFRPLTQRTVLDSSHCLPLPVEPNYWRYAEILGLCLIAWLVLLTEPYFLRLRHAIMRCFYPERDHERALYLHNKILTERICVFKFARRQVRAAFMYQDHEGHITCLNWLRGKLNRCCCCACLLGAMSGDVCIICAKSLSSSTRIKCDTQGCKGVYCSACFSESNNKCCLCHRPIDYGDLSDFSEVQDSSDDPEAESFTQQQARLECGGYSKQKRKMQP</sequence>
<dbReference type="InterPro" id="IPR051856">
    <property type="entry name" value="CSR-E3_Ligase_Protein"/>
</dbReference>
<dbReference type="OMA" id="DAKDNCM"/>
<dbReference type="Pfam" id="PF07782">
    <property type="entry name" value="DC_STAMP"/>
    <property type="match status" value="1"/>
</dbReference>
<proteinExistence type="predicted"/>
<feature type="transmembrane region" description="Helical" evidence="5">
    <location>
        <begin position="84"/>
        <end position="104"/>
    </location>
</feature>
<feature type="domain" description="Dendritic cell-specific transmembrane protein-like" evidence="6">
    <location>
        <begin position="343"/>
        <end position="532"/>
    </location>
</feature>
<feature type="transmembrane region" description="Helical" evidence="5">
    <location>
        <begin position="488"/>
        <end position="509"/>
    </location>
</feature>
<keyword evidence="9" id="KW-1185">Reference proteome</keyword>
<evidence type="ECO:0000313" key="8">
    <source>
        <dbReference type="EMBL" id="SPP84794.1"/>
    </source>
</evidence>
<comment type="subcellular location">
    <subcellularLocation>
        <location evidence="1">Membrane</location>
        <topology evidence="1">Multi-pass membrane protein</topology>
    </subcellularLocation>
</comment>
<gene>
    <name evidence="8" type="ORF">DGUA_6G014619</name>
</gene>
<evidence type="ECO:0000256" key="4">
    <source>
        <dbReference type="ARBA" id="ARBA00023136"/>
    </source>
</evidence>
<feature type="transmembrane region" description="Helical" evidence="5">
    <location>
        <begin position="44"/>
        <end position="63"/>
    </location>
</feature>
<name>A0A3B0JRN8_DROGU</name>
<reference evidence="9" key="1">
    <citation type="submission" date="2018-01" db="EMBL/GenBank/DDBJ databases">
        <authorList>
            <person name="Alioto T."/>
            <person name="Alioto T."/>
        </authorList>
    </citation>
    <scope>NUCLEOTIDE SEQUENCE [LARGE SCALE GENOMIC DNA]</scope>
</reference>